<dbReference type="PANTHER" id="PTHR22984">
    <property type="entry name" value="SERINE/THREONINE-PROTEIN KINASE PIM"/>
    <property type="match status" value="1"/>
</dbReference>
<dbReference type="SUPFAM" id="SSF50129">
    <property type="entry name" value="GroES-like"/>
    <property type="match status" value="1"/>
</dbReference>
<evidence type="ECO:0000256" key="16">
    <source>
        <dbReference type="PROSITE-ProRule" id="PRU10141"/>
    </source>
</evidence>
<evidence type="ECO:0000256" key="12">
    <source>
        <dbReference type="ARBA" id="ARBA00023002"/>
    </source>
</evidence>
<dbReference type="InterPro" id="IPR011009">
    <property type="entry name" value="Kinase-like_dom_sf"/>
</dbReference>
<keyword evidence="7 16" id="KW-0547">Nucleotide-binding</keyword>
<dbReference type="InterPro" id="IPR017441">
    <property type="entry name" value="Protein_kinase_ATP_BS"/>
</dbReference>
<organism evidence="19 20">
    <name type="scientific">Labeo rohita</name>
    <name type="common">Indian major carp</name>
    <name type="synonym">Cyprinus rohita</name>
    <dbReference type="NCBI Taxonomy" id="84645"/>
    <lineage>
        <taxon>Eukaryota</taxon>
        <taxon>Metazoa</taxon>
        <taxon>Chordata</taxon>
        <taxon>Craniata</taxon>
        <taxon>Vertebrata</taxon>
        <taxon>Euteleostomi</taxon>
        <taxon>Actinopterygii</taxon>
        <taxon>Neopterygii</taxon>
        <taxon>Teleostei</taxon>
        <taxon>Ostariophysi</taxon>
        <taxon>Cypriniformes</taxon>
        <taxon>Cyprinidae</taxon>
        <taxon>Labeoninae</taxon>
        <taxon>Labeonini</taxon>
        <taxon>Labeo</taxon>
    </lineage>
</organism>
<dbReference type="GO" id="GO:0005524">
    <property type="term" value="F:ATP binding"/>
    <property type="evidence" value="ECO:0007669"/>
    <property type="project" value="UniProtKB-UniRule"/>
</dbReference>
<dbReference type="Pfam" id="PF00313">
    <property type="entry name" value="CSD"/>
    <property type="match status" value="1"/>
</dbReference>
<feature type="domain" description="CSD" evidence="18">
    <location>
        <begin position="495"/>
        <end position="567"/>
    </location>
</feature>
<dbReference type="GO" id="GO:0003676">
    <property type="term" value="F:nucleic acid binding"/>
    <property type="evidence" value="ECO:0007669"/>
    <property type="project" value="InterPro"/>
</dbReference>
<feature type="domain" description="Protein kinase" evidence="17">
    <location>
        <begin position="15"/>
        <end position="271"/>
    </location>
</feature>
<dbReference type="InterPro" id="IPR020843">
    <property type="entry name" value="ER"/>
</dbReference>
<dbReference type="CDD" id="cd08290">
    <property type="entry name" value="ETR"/>
    <property type="match status" value="1"/>
</dbReference>
<keyword evidence="10" id="KW-0521">NADP</keyword>
<dbReference type="InterPro" id="IPR011129">
    <property type="entry name" value="CSD"/>
</dbReference>
<evidence type="ECO:0007829" key="21">
    <source>
        <dbReference type="PeptideAtlas" id="A0A498LT82"/>
    </source>
</evidence>
<evidence type="ECO:0000256" key="11">
    <source>
        <dbReference type="ARBA" id="ARBA00022946"/>
    </source>
</evidence>
<dbReference type="Gene3D" id="1.10.510.10">
    <property type="entry name" value="Transferase(Phosphotransferase) domain 1"/>
    <property type="match status" value="2"/>
</dbReference>
<dbReference type="FunFam" id="3.40.50.720:FF:000112">
    <property type="entry name" value="Enoyl-[acyl-carrier-protein] reductase 1, mitochondrial"/>
    <property type="match status" value="1"/>
</dbReference>
<keyword evidence="11" id="KW-0809">Transit peptide</keyword>
<feature type="binding site" evidence="16">
    <location>
        <position position="44"/>
    </location>
    <ligand>
        <name>ATP</name>
        <dbReference type="ChEBI" id="CHEBI:30616"/>
    </ligand>
</feature>
<comment type="catalytic activity">
    <reaction evidence="15">
        <text>L-seryl-[protein] + ATP = O-phospho-L-seryl-[protein] + ADP + H(+)</text>
        <dbReference type="Rhea" id="RHEA:17989"/>
        <dbReference type="Rhea" id="RHEA-COMP:9863"/>
        <dbReference type="Rhea" id="RHEA-COMP:11604"/>
        <dbReference type="ChEBI" id="CHEBI:15378"/>
        <dbReference type="ChEBI" id="CHEBI:29999"/>
        <dbReference type="ChEBI" id="CHEBI:30616"/>
        <dbReference type="ChEBI" id="CHEBI:83421"/>
        <dbReference type="ChEBI" id="CHEBI:456216"/>
        <dbReference type="EC" id="2.7.11.1"/>
    </reaction>
</comment>
<reference evidence="19 20" key="1">
    <citation type="submission" date="2018-03" db="EMBL/GenBank/DDBJ databases">
        <title>Draft genome sequence of Rohu Carp (Labeo rohita).</title>
        <authorList>
            <person name="Das P."/>
            <person name="Kushwaha B."/>
            <person name="Joshi C.G."/>
            <person name="Kumar D."/>
            <person name="Nagpure N.S."/>
            <person name="Sahoo L."/>
            <person name="Das S.P."/>
            <person name="Bit A."/>
            <person name="Patnaik S."/>
            <person name="Meher P.K."/>
            <person name="Jayasankar P."/>
            <person name="Koringa P.G."/>
            <person name="Patel N.V."/>
            <person name="Hinsu A.T."/>
            <person name="Kumar R."/>
            <person name="Pandey M."/>
            <person name="Agarwal S."/>
            <person name="Srivastava S."/>
            <person name="Singh M."/>
            <person name="Iquebal M.A."/>
            <person name="Jaiswal S."/>
            <person name="Angadi U.B."/>
            <person name="Kumar N."/>
            <person name="Raza M."/>
            <person name="Shah T.M."/>
            <person name="Rai A."/>
            <person name="Jena J.K."/>
        </authorList>
    </citation>
    <scope>NUCLEOTIDE SEQUENCE [LARGE SCALE GENOMIC DNA]</scope>
    <source>
        <strain evidence="19">DASCIFA01</strain>
        <tissue evidence="19">Testis</tissue>
    </source>
</reference>
<dbReference type="PROSITE" id="PS00107">
    <property type="entry name" value="PROTEIN_KINASE_ATP"/>
    <property type="match status" value="1"/>
</dbReference>
<dbReference type="Pfam" id="PF08240">
    <property type="entry name" value="ADH_N"/>
    <property type="match status" value="1"/>
</dbReference>
<evidence type="ECO:0000313" key="20">
    <source>
        <dbReference type="Proteomes" id="UP000290572"/>
    </source>
</evidence>
<dbReference type="InterPro" id="IPR002059">
    <property type="entry name" value="CSP_DNA-bd"/>
</dbReference>
<dbReference type="PANTHER" id="PTHR22984:SF11">
    <property type="entry name" value="AURORA KINASE-RELATED"/>
    <property type="match status" value="1"/>
</dbReference>
<dbReference type="GO" id="GO:0007346">
    <property type="term" value="P:regulation of mitotic cell cycle"/>
    <property type="evidence" value="ECO:0007669"/>
    <property type="project" value="TreeGrafter"/>
</dbReference>
<dbReference type="FunFam" id="2.40.50.140:FF:000087">
    <property type="entry name" value="Protein lin-28 homolog B"/>
    <property type="match status" value="1"/>
</dbReference>
<dbReference type="InterPro" id="IPR012340">
    <property type="entry name" value="NA-bd_OB-fold"/>
</dbReference>
<name>A0A498LT82_LABRO</name>
<evidence type="ECO:0000256" key="13">
    <source>
        <dbReference type="ARBA" id="ARBA00023128"/>
    </source>
</evidence>
<dbReference type="PROSITE" id="PS50011">
    <property type="entry name" value="PROTEIN_KINASE_DOM"/>
    <property type="match status" value="2"/>
</dbReference>
<dbReference type="InterPro" id="IPR008271">
    <property type="entry name" value="Ser/Thr_kinase_AS"/>
</dbReference>
<dbReference type="InterPro" id="IPR000719">
    <property type="entry name" value="Prot_kinase_dom"/>
</dbReference>
<dbReference type="GO" id="GO:0043066">
    <property type="term" value="P:negative regulation of apoptotic process"/>
    <property type="evidence" value="ECO:0007669"/>
    <property type="project" value="TreeGrafter"/>
</dbReference>
<gene>
    <name evidence="19" type="ORF">ROHU_010475</name>
</gene>
<proteinExistence type="evidence at protein level"/>
<protein>
    <recommendedName>
        <fullName evidence="4">non-specific serine/threonine protein kinase</fullName>
        <ecNumber evidence="4">2.7.11.1</ecNumber>
    </recommendedName>
</protein>
<dbReference type="FunFam" id="3.30.200.20:FF:000246">
    <property type="entry name" value="Pim proto-oncogene, serine/threonine kinase,-related 152"/>
    <property type="match status" value="2"/>
</dbReference>
<evidence type="ECO:0000256" key="2">
    <source>
        <dbReference type="ARBA" id="ARBA00005505"/>
    </source>
</evidence>
<keyword evidence="8" id="KW-0418">Kinase</keyword>
<dbReference type="PROSITE" id="PS00108">
    <property type="entry name" value="PROTEIN_KINASE_ST"/>
    <property type="match status" value="1"/>
</dbReference>
<evidence type="ECO:0000259" key="18">
    <source>
        <dbReference type="PROSITE" id="PS51857"/>
    </source>
</evidence>
<dbReference type="Gene3D" id="3.30.200.20">
    <property type="entry name" value="Phosphorylase Kinase, domain 1"/>
    <property type="match status" value="2"/>
</dbReference>
<dbReference type="PRINTS" id="PR00050">
    <property type="entry name" value="COLDSHOCK"/>
</dbReference>
<keyword evidence="9 16" id="KW-0067">ATP-binding</keyword>
<dbReference type="EC" id="2.7.11.1" evidence="4"/>
<dbReference type="SMART" id="SM00220">
    <property type="entry name" value="S_TKc"/>
    <property type="match status" value="2"/>
</dbReference>
<sequence>MSLLYLFTEINSESYEIGTQLGQGGFGTVYAATRLKDGLQVAVKIASRRDTKSIRIDGYPKPVPLEVALLIQATQGTRVPEIIQLLDWEDLRDHYRMVLERPIPCQSLYDFIRSYNGTIEEDLARIIMRQAVTAAQTCCRHGVLHRDIKPENFLITLDKLELKLIDFGCGEILTNKAYRLYAGTTEYSPPEYIMTGKYHGEPATVWSLGVLLFIILCKKFPQRQDLWNINENIWTKKGLSEDIHSCSYKMGIQLSVRFGTVYAATRLHDDLQVAVKFVSKRNKKFINVDCYPKPVPLEVALLIRANRDPRAPEIIQLLDWQEEPERYVMILERPVPCEDLDWYVLRQTTGMKEDLAWVIMRQATTAAQTCCRRGVLHRDLAAESFLINPDTLKVKLINFGCGEILTDAAYTSFTGADQYCPPEYLITGEYHGKPATVWSLGIFLFTVLFGDFPTRRDLDQINKYIWTKDGLSKGGCTKTEEEEGQAAEEDPQSYHGVGVCKWFNVRMGFGFLSMNTRDGVPLETPVDVFVHQSKLHMEGFRSLKEGEAVEFTFKKSSKGLESLRVTGPGGAHCLGSERRPKGKSVQKRRAKGDRVYGTYAILPELPAVGGNEGVGQVMEVGDKVKTLKVGDWVIPRDAGIGTWRTAAVLKADDLVTLPKDIPVLSAATLGVNPCTAFRMLTDFEELQPGDTVIQNSANSGVGQAVIQIAAAKGIQTINVVRDRPDLQQLSDRLTALGATHVITEETLRRPEMKELFKSCPRPKLALNGVGGKSATELLRHLRSGGSMVTYGGMAKQPVTVPVSALIFKDVKIRGFWVTQWKRDNKHDEDALRNMLDELCVLIRAGKLSAPACTEVSLQDFRKALENAMKPYVSTKQVFVM</sequence>
<evidence type="ECO:0000256" key="1">
    <source>
        <dbReference type="ARBA" id="ARBA00004173"/>
    </source>
</evidence>
<dbReference type="Proteomes" id="UP000290572">
    <property type="component" value="Unassembled WGS sequence"/>
</dbReference>
<keyword evidence="6" id="KW-0808">Transferase</keyword>
<dbReference type="CDD" id="cd04458">
    <property type="entry name" value="CSP_CDS"/>
    <property type="match status" value="1"/>
</dbReference>
<comment type="caution">
    <text evidence="19">The sequence shown here is derived from an EMBL/GenBank/DDBJ whole genome shotgun (WGS) entry which is preliminary data.</text>
</comment>
<evidence type="ECO:0000256" key="8">
    <source>
        <dbReference type="ARBA" id="ARBA00022777"/>
    </source>
</evidence>
<dbReference type="InterPro" id="IPR036291">
    <property type="entry name" value="NAD(P)-bd_dom_sf"/>
</dbReference>
<comment type="similarity">
    <text evidence="2">Belongs to the protein kinase superfamily. CAMK Ser/Thr protein kinase family. PIM subfamily.</text>
</comment>
<keyword evidence="20" id="KW-1185">Reference proteome</keyword>
<dbReference type="SMART" id="SM00829">
    <property type="entry name" value="PKS_ER"/>
    <property type="match status" value="1"/>
</dbReference>
<dbReference type="Gene3D" id="2.40.50.140">
    <property type="entry name" value="Nucleic acid-binding proteins"/>
    <property type="match status" value="1"/>
</dbReference>
<dbReference type="STRING" id="84645.A0A498LT82"/>
<dbReference type="GO" id="GO:0004674">
    <property type="term" value="F:protein serine/threonine kinase activity"/>
    <property type="evidence" value="ECO:0007669"/>
    <property type="project" value="UniProtKB-KW"/>
</dbReference>
<evidence type="ECO:0000313" key="19">
    <source>
        <dbReference type="EMBL" id="RXN11668.1"/>
    </source>
</evidence>
<dbReference type="Pfam" id="PF00069">
    <property type="entry name" value="Pkinase"/>
    <property type="match status" value="2"/>
</dbReference>
<keyword evidence="13" id="KW-0496">Mitochondrion</keyword>
<dbReference type="GO" id="GO:0016491">
    <property type="term" value="F:oxidoreductase activity"/>
    <property type="evidence" value="ECO:0007669"/>
    <property type="project" value="UniProtKB-KW"/>
</dbReference>
<dbReference type="InterPro" id="IPR013149">
    <property type="entry name" value="ADH-like_C"/>
</dbReference>
<evidence type="ECO:0000256" key="5">
    <source>
        <dbReference type="ARBA" id="ARBA00022527"/>
    </source>
</evidence>
<dbReference type="SUPFAM" id="SSF56112">
    <property type="entry name" value="Protein kinase-like (PK-like)"/>
    <property type="match status" value="2"/>
</dbReference>
<dbReference type="SUPFAM" id="SSF51735">
    <property type="entry name" value="NAD(P)-binding Rossmann-fold domains"/>
    <property type="match status" value="1"/>
</dbReference>
<feature type="domain" description="Protein kinase" evidence="17">
    <location>
        <begin position="261"/>
        <end position="512"/>
    </location>
</feature>
<dbReference type="InterPro" id="IPR011032">
    <property type="entry name" value="GroES-like_sf"/>
</dbReference>
<evidence type="ECO:0000256" key="6">
    <source>
        <dbReference type="ARBA" id="ARBA00022679"/>
    </source>
</evidence>
<keyword evidence="21" id="KW-1267">Proteomics identification</keyword>
<evidence type="ECO:0000256" key="15">
    <source>
        <dbReference type="ARBA" id="ARBA00048679"/>
    </source>
</evidence>
<dbReference type="EMBL" id="QBIY01013112">
    <property type="protein sequence ID" value="RXN11668.1"/>
    <property type="molecule type" value="Genomic_DNA"/>
</dbReference>
<dbReference type="InterPro" id="IPR051138">
    <property type="entry name" value="PIM_Ser/Thr_kinase"/>
</dbReference>
<evidence type="ECO:0000259" key="17">
    <source>
        <dbReference type="PROSITE" id="PS50011"/>
    </source>
</evidence>
<keyword evidence="5" id="KW-0723">Serine/threonine-protein kinase</keyword>
<dbReference type="GO" id="GO:0005739">
    <property type="term" value="C:mitochondrion"/>
    <property type="evidence" value="ECO:0007669"/>
    <property type="project" value="UniProtKB-SubCell"/>
</dbReference>
<evidence type="ECO:0000256" key="3">
    <source>
        <dbReference type="ARBA" id="ARBA00010371"/>
    </source>
</evidence>
<dbReference type="InterPro" id="IPR013154">
    <property type="entry name" value="ADH-like_N"/>
</dbReference>
<evidence type="ECO:0000256" key="10">
    <source>
        <dbReference type="ARBA" id="ARBA00022857"/>
    </source>
</evidence>
<dbReference type="PROSITE" id="PS51857">
    <property type="entry name" value="CSD_2"/>
    <property type="match status" value="1"/>
</dbReference>
<evidence type="ECO:0000256" key="9">
    <source>
        <dbReference type="ARBA" id="ARBA00022840"/>
    </source>
</evidence>
<dbReference type="SUPFAM" id="SSF50249">
    <property type="entry name" value="Nucleic acid-binding proteins"/>
    <property type="match status" value="1"/>
</dbReference>
<dbReference type="Pfam" id="PF00107">
    <property type="entry name" value="ADH_zinc_N"/>
    <property type="match status" value="1"/>
</dbReference>
<dbReference type="Gene3D" id="3.90.180.10">
    <property type="entry name" value="Medium-chain alcohol dehydrogenases, catalytic domain"/>
    <property type="match status" value="1"/>
</dbReference>
<dbReference type="SMART" id="SM00357">
    <property type="entry name" value="CSP"/>
    <property type="match status" value="1"/>
</dbReference>
<accession>A0A498LT82</accession>
<dbReference type="AlphaFoldDB" id="A0A498LT82"/>
<comment type="subcellular location">
    <subcellularLocation>
        <location evidence="1">Mitochondrion</location>
    </subcellularLocation>
</comment>
<evidence type="ECO:0000256" key="4">
    <source>
        <dbReference type="ARBA" id="ARBA00012513"/>
    </source>
</evidence>
<comment type="similarity">
    <text evidence="3">Belongs to the zinc-containing alcohol dehydrogenase family. Quinone oxidoreductase subfamily.</text>
</comment>
<comment type="catalytic activity">
    <reaction evidence="14">
        <text>L-threonyl-[protein] + ATP = O-phospho-L-threonyl-[protein] + ADP + H(+)</text>
        <dbReference type="Rhea" id="RHEA:46608"/>
        <dbReference type="Rhea" id="RHEA-COMP:11060"/>
        <dbReference type="Rhea" id="RHEA-COMP:11605"/>
        <dbReference type="ChEBI" id="CHEBI:15378"/>
        <dbReference type="ChEBI" id="CHEBI:30013"/>
        <dbReference type="ChEBI" id="CHEBI:30616"/>
        <dbReference type="ChEBI" id="CHEBI:61977"/>
        <dbReference type="ChEBI" id="CHEBI:456216"/>
        <dbReference type="EC" id="2.7.11.1"/>
    </reaction>
</comment>
<evidence type="ECO:0000256" key="7">
    <source>
        <dbReference type="ARBA" id="ARBA00022741"/>
    </source>
</evidence>
<evidence type="ECO:0000256" key="14">
    <source>
        <dbReference type="ARBA" id="ARBA00047899"/>
    </source>
</evidence>
<keyword evidence="12" id="KW-0560">Oxidoreductase</keyword>
<dbReference type="Gene3D" id="3.40.50.720">
    <property type="entry name" value="NAD(P)-binding Rossmann-like Domain"/>
    <property type="match status" value="1"/>
</dbReference>